<comment type="similarity">
    <text evidence="2">Belongs to the glycosyltransferase 2 family.</text>
</comment>
<name>A0AAD1IKX9_9MYCO</name>
<evidence type="ECO:0000313" key="7">
    <source>
        <dbReference type="Proteomes" id="UP000466607"/>
    </source>
</evidence>
<dbReference type="PANTHER" id="PTHR43179">
    <property type="entry name" value="RHAMNOSYLTRANSFERASE WBBL"/>
    <property type="match status" value="1"/>
</dbReference>
<sequence length="266" mass="29876">MSDEGLIDRLILRESNAGFAKAINEAIAATPNDSDVLLLNPDAILDCGSLEQLRSAASELRDVGILSPLVYSGNTVKTTTAGRQPFVLPMLAHFTGLSRLCRRTSKFKGRYLYLDGQLQSVEPVEWVAGACMYIKRETIERIGVLSERWFMYAEDTEYCWRALTHGLSVVMLTDIGCFHAMGQSVKRSPSDDINVMWPRSLSDYYKTTFDPSPLTFAIWRTIFSLGLLSRSIVFFFRGRQSRNDALLYEARRFAKFAGAVWANADA</sequence>
<evidence type="ECO:0000256" key="5">
    <source>
        <dbReference type="ARBA" id="ARBA00023316"/>
    </source>
</evidence>
<evidence type="ECO:0000256" key="3">
    <source>
        <dbReference type="ARBA" id="ARBA00022676"/>
    </source>
</evidence>
<dbReference type="PANTHER" id="PTHR43179:SF12">
    <property type="entry name" value="GALACTOFURANOSYLTRANSFERASE GLFT2"/>
    <property type="match status" value="1"/>
</dbReference>
<keyword evidence="5" id="KW-0961">Cell wall biogenesis/degradation</keyword>
<evidence type="ECO:0000256" key="4">
    <source>
        <dbReference type="ARBA" id="ARBA00022679"/>
    </source>
</evidence>
<accession>A0AAD1IKX9</accession>
<keyword evidence="7" id="KW-1185">Reference proteome</keyword>
<dbReference type="GO" id="GO:0071555">
    <property type="term" value="P:cell wall organization"/>
    <property type="evidence" value="ECO:0007669"/>
    <property type="project" value="UniProtKB-KW"/>
</dbReference>
<evidence type="ECO:0000313" key="6">
    <source>
        <dbReference type="EMBL" id="BBY17620.1"/>
    </source>
</evidence>
<reference evidence="6 7" key="1">
    <citation type="journal article" date="2019" name="Emerg. Microbes Infect.">
        <title>Comprehensive subspecies identification of 175 nontuberculous mycobacteria species based on 7547 genomic profiles.</title>
        <authorList>
            <person name="Matsumoto Y."/>
            <person name="Kinjo T."/>
            <person name="Motooka D."/>
            <person name="Nabeya D."/>
            <person name="Jung N."/>
            <person name="Uechi K."/>
            <person name="Horii T."/>
            <person name="Iida T."/>
            <person name="Fujita J."/>
            <person name="Nakamura S."/>
        </authorList>
    </citation>
    <scope>NUCLEOTIDE SEQUENCE [LARGE SCALE GENOMIC DNA]</scope>
    <source>
        <strain evidence="6 7">JCM 17423</strain>
    </source>
</reference>
<dbReference type="InterPro" id="IPR029044">
    <property type="entry name" value="Nucleotide-diphossugar_trans"/>
</dbReference>
<dbReference type="Proteomes" id="UP000466607">
    <property type="component" value="Chromosome"/>
</dbReference>
<dbReference type="Gene3D" id="3.90.550.10">
    <property type="entry name" value="Spore Coat Polysaccharide Biosynthesis Protein SpsA, Chain A"/>
    <property type="match status" value="1"/>
</dbReference>
<dbReference type="GO" id="GO:0016757">
    <property type="term" value="F:glycosyltransferase activity"/>
    <property type="evidence" value="ECO:0007669"/>
    <property type="project" value="UniProtKB-KW"/>
</dbReference>
<proteinExistence type="inferred from homology"/>
<protein>
    <recommendedName>
        <fullName evidence="8">GT2 family glycosyltransferase</fullName>
    </recommendedName>
</protein>
<evidence type="ECO:0000256" key="2">
    <source>
        <dbReference type="ARBA" id="ARBA00006739"/>
    </source>
</evidence>
<keyword evidence="3" id="KW-0328">Glycosyltransferase</keyword>
<dbReference type="SUPFAM" id="SSF53448">
    <property type="entry name" value="Nucleotide-diphospho-sugar transferases"/>
    <property type="match status" value="1"/>
</dbReference>
<dbReference type="AlphaFoldDB" id="A0AAD1IKX9"/>
<dbReference type="EMBL" id="AP022586">
    <property type="protein sequence ID" value="BBY17620.1"/>
    <property type="molecule type" value="Genomic_DNA"/>
</dbReference>
<keyword evidence="4" id="KW-0808">Transferase</keyword>
<gene>
    <name evidence="6" type="ORF">MLIT_32120</name>
</gene>
<evidence type="ECO:0008006" key="8">
    <source>
        <dbReference type="Google" id="ProtNLM"/>
    </source>
</evidence>
<comment type="pathway">
    <text evidence="1">Cell wall biogenesis; cell wall polysaccharide biosynthesis.</text>
</comment>
<evidence type="ECO:0000256" key="1">
    <source>
        <dbReference type="ARBA" id="ARBA00004776"/>
    </source>
</evidence>
<organism evidence="6 7">
    <name type="scientific">Mycolicibacterium litorale</name>
    <dbReference type="NCBI Taxonomy" id="758802"/>
    <lineage>
        <taxon>Bacteria</taxon>
        <taxon>Bacillati</taxon>
        <taxon>Actinomycetota</taxon>
        <taxon>Actinomycetes</taxon>
        <taxon>Mycobacteriales</taxon>
        <taxon>Mycobacteriaceae</taxon>
        <taxon>Mycolicibacterium</taxon>
    </lineage>
</organism>